<evidence type="ECO:0000313" key="2">
    <source>
        <dbReference type="Proteomes" id="UP000475862"/>
    </source>
</evidence>
<dbReference type="OrthoDB" id="8059740at2759"/>
<reference evidence="1 2" key="1">
    <citation type="submission" date="2019-08" db="EMBL/GenBank/DDBJ databases">
        <title>The genome of the soybean aphid Biotype 1, its phylome, world population structure and adaptation to the North American continent.</title>
        <authorList>
            <person name="Giordano R."/>
            <person name="Donthu R.K."/>
            <person name="Hernandez A.G."/>
            <person name="Wright C.L."/>
            <person name="Zimin A.V."/>
        </authorList>
    </citation>
    <scope>NUCLEOTIDE SEQUENCE [LARGE SCALE GENOMIC DNA]</scope>
    <source>
        <tissue evidence="1">Whole aphids</tissue>
    </source>
</reference>
<dbReference type="SUPFAM" id="SSF56672">
    <property type="entry name" value="DNA/RNA polymerases"/>
    <property type="match status" value="1"/>
</dbReference>
<gene>
    <name evidence="1" type="ORF">AGLY_001657</name>
</gene>
<organism evidence="1 2">
    <name type="scientific">Aphis glycines</name>
    <name type="common">Soybean aphid</name>
    <dbReference type="NCBI Taxonomy" id="307491"/>
    <lineage>
        <taxon>Eukaryota</taxon>
        <taxon>Metazoa</taxon>
        <taxon>Ecdysozoa</taxon>
        <taxon>Arthropoda</taxon>
        <taxon>Hexapoda</taxon>
        <taxon>Insecta</taxon>
        <taxon>Pterygota</taxon>
        <taxon>Neoptera</taxon>
        <taxon>Paraneoptera</taxon>
        <taxon>Hemiptera</taxon>
        <taxon>Sternorrhyncha</taxon>
        <taxon>Aphidomorpha</taxon>
        <taxon>Aphidoidea</taxon>
        <taxon>Aphididae</taxon>
        <taxon>Aphidini</taxon>
        <taxon>Aphis</taxon>
        <taxon>Aphis</taxon>
    </lineage>
</organism>
<proteinExistence type="predicted"/>
<accession>A0A6G0U4C3</accession>
<dbReference type="InterPro" id="IPR043502">
    <property type="entry name" value="DNA/RNA_pol_sf"/>
</dbReference>
<sequence>MYICIALLLFFDLLQYNIYISIFYNVARISLIDEMIKFGASQASVSMTKNYLLDRTASLSGFYSEPALWNIVVNGILKNFQNKHVYSVAYVDDIAALSSRFGLTFSATKSVRLMQKDELEHGFTIEFREDRIRTIDKIKYLGIIIDQDMKFHTQPEAIAQKSTLDMRAQNNIWGVYMDEGVRQDDMNLRTKLYDHRGHLLILSGAYRTTSTNILQVVRGQLPLDLQILWEGIRQVTNTVIYDQRRLGELREMILDAWQKR</sequence>
<keyword evidence="2" id="KW-1185">Reference proteome</keyword>
<evidence type="ECO:0000313" key="1">
    <source>
        <dbReference type="EMBL" id="KAE9543968.1"/>
    </source>
</evidence>
<protein>
    <recommendedName>
        <fullName evidence="3">Reverse transcriptase domain-containing protein</fullName>
    </recommendedName>
</protein>
<comment type="caution">
    <text evidence="1">The sequence shown here is derived from an EMBL/GenBank/DDBJ whole genome shotgun (WGS) entry which is preliminary data.</text>
</comment>
<dbReference type="AlphaFoldDB" id="A0A6G0U4C3"/>
<dbReference type="EMBL" id="VYZN01000003">
    <property type="protein sequence ID" value="KAE9543968.1"/>
    <property type="molecule type" value="Genomic_DNA"/>
</dbReference>
<dbReference type="GO" id="GO:0071897">
    <property type="term" value="P:DNA biosynthetic process"/>
    <property type="evidence" value="ECO:0007669"/>
    <property type="project" value="UniProtKB-ARBA"/>
</dbReference>
<evidence type="ECO:0008006" key="3">
    <source>
        <dbReference type="Google" id="ProtNLM"/>
    </source>
</evidence>
<name>A0A6G0U4C3_APHGL</name>
<dbReference type="Proteomes" id="UP000475862">
    <property type="component" value="Unassembled WGS sequence"/>
</dbReference>